<reference evidence="1" key="1">
    <citation type="journal article" date="2012" name="Proc. Natl. Acad. Sci. U.S.A.">
        <title>Antigenic diversity is generated by distinct evolutionary mechanisms in African trypanosome species.</title>
        <authorList>
            <person name="Jackson A.P."/>
            <person name="Berry A."/>
            <person name="Aslett M."/>
            <person name="Allison H.C."/>
            <person name="Burton P."/>
            <person name="Vavrova-Anderson J."/>
            <person name="Brown R."/>
            <person name="Browne H."/>
            <person name="Corton N."/>
            <person name="Hauser H."/>
            <person name="Gamble J."/>
            <person name="Gilderthorp R."/>
            <person name="Marcello L."/>
            <person name="McQuillan J."/>
            <person name="Otto T.D."/>
            <person name="Quail M.A."/>
            <person name="Sanders M.J."/>
            <person name="van Tonder A."/>
            <person name="Ginger M.L."/>
            <person name="Field M.C."/>
            <person name="Barry J.D."/>
            <person name="Hertz-Fowler C."/>
            <person name="Berriman M."/>
        </authorList>
    </citation>
    <scope>NUCLEOTIDE SEQUENCE</scope>
    <source>
        <strain evidence="1">Y486</strain>
    </source>
</reference>
<organism evidence="1">
    <name type="scientific">Trypanosoma vivax (strain Y486)</name>
    <dbReference type="NCBI Taxonomy" id="1055687"/>
    <lineage>
        <taxon>Eukaryota</taxon>
        <taxon>Discoba</taxon>
        <taxon>Euglenozoa</taxon>
        <taxon>Kinetoplastea</taxon>
        <taxon>Metakinetoplastina</taxon>
        <taxon>Trypanosomatida</taxon>
        <taxon>Trypanosomatidae</taxon>
        <taxon>Trypanosoma</taxon>
        <taxon>Duttonella</taxon>
    </lineage>
</organism>
<proteinExistence type="predicted"/>
<dbReference type="VEuPathDB" id="TriTrypDB:TvY486_0804910"/>
<dbReference type="OMA" id="ADVCSAY"/>
<gene>
    <name evidence="1" type="ORF">TVY486_0804910</name>
</gene>
<dbReference type="EMBL" id="HE573024">
    <property type="protein sequence ID" value="CCC49883.1"/>
    <property type="molecule type" value="Genomic_DNA"/>
</dbReference>
<evidence type="ECO:0000313" key="1">
    <source>
        <dbReference type="EMBL" id="CCC49883.1"/>
    </source>
</evidence>
<accession>G0U1C8</accession>
<name>G0U1C8_TRYVY</name>
<protein>
    <submittedName>
        <fullName evidence="1">Uncharacterized protein</fullName>
    </submittedName>
</protein>
<sequence length="128" mass="14581">MRLDEEEATHDDDVRASVALMEGDSELMTLFFQHISVCPPHGPFEHYSALTFTQRVARWLQQGGAAGRNDELQRAVTPTAVLQLIGKYYNTEHLKSWPLLYVPSQICVKDVEALMEKFGDRDNTEKND</sequence>
<dbReference type="AlphaFoldDB" id="G0U1C8"/>